<name>A0ABT9PR29_9HYPH</name>
<keyword evidence="7" id="KW-1185">Reference proteome</keyword>
<dbReference type="Proteomes" id="UP001241472">
    <property type="component" value="Unassembled WGS sequence"/>
</dbReference>
<accession>A0ABT9PR29</accession>
<proteinExistence type="inferred from homology"/>
<comment type="similarity">
    <text evidence="4">Belongs to the flavoredoxin family.</text>
</comment>
<comment type="cofactor">
    <cofactor evidence="1">
        <name>FMN</name>
        <dbReference type="ChEBI" id="CHEBI:58210"/>
    </cofactor>
</comment>
<dbReference type="SUPFAM" id="SSF50475">
    <property type="entry name" value="FMN-binding split barrel"/>
    <property type="match status" value="1"/>
</dbReference>
<dbReference type="InterPro" id="IPR002563">
    <property type="entry name" value="Flavin_Rdtase-like_dom"/>
</dbReference>
<dbReference type="SMART" id="SM00903">
    <property type="entry name" value="Flavin_Reduct"/>
    <property type="match status" value="1"/>
</dbReference>
<sequence length="232" mass="25146">MTTTTMTETITLDFADLSPRDRYKIMIGTIVPRPIAWVTTIGTDGRVNAAPFSFFNCLSSDPPIVALGVEYRQTGASKDTGRNIRDTGIFSVNIVSHALMDAMNITAVPFDETVDEVAEAGLTLRPGSKIACPSIAEAPAALECRLHSYLDIGNSREIVVGEILAAHLRADMVNDRLHIDPAILDAVGRMGGHGYATTRDGFDLETMDEARYRGAAHLRPRMPTISVREAGE</sequence>
<dbReference type="PANTHER" id="PTHR33798:SF5">
    <property type="entry name" value="FLAVIN REDUCTASE LIKE DOMAIN-CONTAINING PROTEIN"/>
    <property type="match status" value="1"/>
</dbReference>
<feature type="domain" description="Flavin reductase like" evidence="5">
    <location>
        <begin position="28"/>
        <end position="173"/>
    </location>
</feature>
<evidence type="ECO:0000256" key="2">
    <source>
        <dbReference type="ARBA" id="ARBA00022630"/>
    </source>
</evidence>
<evidence type="ECO:0000259" key="5">
    <source>
        <dbReference type="SMART" id="SM00903"/>
    </source>
</evidence>
<dbReference type="RefSeq" id="WP_306833134.1">
    <property type="nucleotide sequence ID" value="NZ_JAUSRF010000004.1"/>
</dbReference>
<dbReference type="EMBL" id="JAUSRF010000004">
    <property type="protein sequence ID" value="MDP9836926.1"/>
    <property type="molecule type" value="Genomic_DNA"/>
</dbReference>
<evidence type="ECO:0000313" key="7">
    <source>
        <dbReference type="Proteomes" id="UP001241472"/>
    </source>
</evidence>
<gene>
    <name evidence="6" type="ORF">J2T09_001671</name>
</gene>
<dbReference type="PANTHER" id="PTHR33798">
    <property type="entry name" value="FLAVOPROTEIN OXYGENASE"/>
    <property type="match status" value="1"/>
</dbReference>
<evidence type="ECO:0000256" key="1">
    <source>
        <dbReference type="ARBA" id="ARBA00001917"/>
    </source>
</evidence>
<reference evidence="6 7" key="1">
    <citation type="submission" date="2023-07" db="EMBL/GenBank/DDBJ databases">
        <title>Sorghum-associated microbial communities from plants grown in Nebraska, USA.</title>
        <authorList>
            <person name="Schachtman D."/>
        </authorList>
    </citation>
    <scope>NUCLEOTIDE SEQUENCE [LARGE SCALE GENOMIC DNA]</scope>
    <source>
        <strain evidence="6 7">DS1307</strain>
    </source>
</reference>
<comment type="caution">
    <text evidence="6">The sequence shown here is derived from an EMBL/GenBank/DDBJ whole genome shotgun (WGS) entry which is preliminary data.</text>
</comment>
<protein>
    <submittedName>
        <fullName evidence="6">Flavin reductase (DIM6/NTAB) family NADH-FMN oxidoreductase RutF</fullName>
    </submittedName>
</protein>
<dbReference type="Gene3D" id="2.30.110.10">
    <property type="entry name" value="Electron Transport, Fmn-binding Protein, Chain A"/>
    <property type="match status" value="1"/>
</dbReference>
<keyword evidence="2" id="KW-0285">Flavoprotein</keyword>
<organism evidence="6 7">
    <name type="scientific">Neorhizobium huautlense</name>
    <dbReference type="NCBI Taxonomy" id="67774"/>
    <lineage>
        <taxon>Bacteria</taxon>
        <taxon>Pseudomonadati</taxon>
        <taxon>Pseudomonadota</taxon>
        <taxon>Alphaproteobacteria</taxon>
        <taxon>Hyphomicrobiales</taxon>
        <taxon>Rhizobiaceae</taxon>
        <taxon>Rhizobium/Agrobacterium group</taxon>
        <taxon>Neorhizobium</taxon>
    </lineage>
</organism>
<keyword evidence="3" id="KW-0288">FMN</keyword>
<evidence type="ECO:0000313" key="6">
    <source>
        <dbReference type="EMBL" id="MDP9836926.1"/>
    </source>
</evidence>
<evidence type="ECO:0000256" key="3">
    <source>
        <dbReference type="ARBA" id="ARBA00022643"/>
    </source>
</evidence>
<evidence type="ECO:0000256" key="4">
    <source>
        <dbReference type="ARBA" id="ARBA00038054"/>
    </source>
</evidence>
<dbReference type="InterPro" id="IPR012349">
    <property type="entry name" value="Split_barrel_FMN-bd"/>
</dbReference>
<dbReference type="Pfam" id="PF01613">
    <property type="entry name" value="Flavin_Reduct"/>
    <property type="match status" value="1"/>
</dbReference>